<evidence type="ECO:0000313" key="2">
    <source>
        <dbReference type="Proteomes" id="UP000234474"/>
    </source>
</evidence>
<dbReference type="RefSeq" id="XP_024684858.1">
    <property type="nucleotide sequence ID" value="XM_024822072.1"/>
</dbReference>
<gene>
    <name evidence="1" type="ORF">P174DRAFT_365711</name>
</gene>
<name>A0A2I1CF43_ASPN1</name>
<accession>A0A2I1CF43</accession>
<proteinExistence type="predicted"/>
<sequence>MDLGLYLACDGRHHDINGVEGVSGSLFRLKQRIRIFESPADIMSVWPVLNYKTLLLAKSLKTI</sequence>
<dbReference type="AlphaFoldDB" id="A0A2I1CF43"/>
<dbReference type="GeneID" id="36529398"/>
<dbReference type="OMA" id="RHHDING"/>
<evidence type="ECO:0000313" key="1">
    <source>
        <dbReference type="EMBL" id="PKX96263.1"/>
    </source>
</evidence>
<organism evidence="1 2">
    <name type="scientific">Aspergillus novofumigatus (strain IBT 16806)</name>
    <dbReference type="NCBI Taxonomy" id="1392255"/>
    <lineage>
        <taxon>Eukaryota</taxon>
        <taxon>Fungi</taxon>
        <taxon>Dikarya</taxon>
        <taxon>Ascomycota</taxon>
        <taxon>Pezizomycotina</taxon>
        <taxon>Eurotiomycetes</taxon>
        <taxon>Eurotiomycetidae</taxon>
        <taxon>Eurotiales</taxon>
        <taxon>Aspergillaceae</taxon>
        <taxon>Aspergillus</taxon>
        <taxon>Aspergillus subgen. Fumigati</taxon>
    </lineage>
</organism>
<dbReference type="EMBL" id="MSZS01000002">
    <property type="protein sequence ID" value="PKX96263.1"/>
    <property type="molecule type" value="Genomic_DNA"/>
</dbReference>
<comment type="caution">
    <text evidence="1">The sequence shown here is derived from an EMBL/GenBank/DDBJ whole genome shotgun (WGS) entry which is preliminary data.</text>
</comment>
<reference evidence="2" key="1">
    <citation type="journal article" date="2018" name="Proc. Natl. Acad. Sci. U.S.A.">
        <title>Linking secondary metabolites to gene clusters through genome sequencing of six diverse Aspergillus species.</title>
        <authorList>
            <person name="Kaerboelling I."/>
            <person name="Vesth T.C."/>
            <person name="Frisvad J.C."/>
            <person name="Nybo J.L."/>
            <person name="Theobald S."/>
            <person name="Kuo A."/>
            <person name="Bowyer P."/>
            <person name="Matsuda Y."/>
            <person name="Mondo S."/>
            <person name="Lyhne E.K."/>
            <person name="Kogle M.E."/>
            <person name="Clum A."/>
            <person name="Lipzen A."/>
            <person name="Salamov A."/>
            <person name="Ngan C.Y."/>
            <person name="Daum C."/>
            <person name="Chiniquy J."/>
            <person name="Barry K."/>
            <person name="LaButti K."/>
            <person name="Haridas S."/>
            <person name="Simmons B.A."/>
            <person name="Magnuson J.K."/>
            <person name="Mortensen U.H."/>
            <person name="Larsen T.O."/>
            <person name="Grigoriev I.V."/>
            <person name="Baker S.E."/>
            <person name="Andersen M.R."/>
        </authorList>
    </citation>
    <scope>NUCLEOTIDE SEQUENCE [LARGE SCALE GENOMIC DNA]</scope>
    <source>
        <strain evidence="2">IBT 16806</strain>
    </source>
</reference>
<dbReference type="VEuPathDB" id="FungiDB:P174DRAFT_365711"/>
<keyword evidence="2" id="KW-1185">Reference proteome</keyword>
<dbReference type="Proteomes" id="UP000234474">
    <property type="component" value="Unassembled WGS sequence"/>
</dbReference>
<dbReference type="OrthoDB" id="6105938at2759"/>
<protein>
    <submittedName>
        <fullName evidence="1">Uncharacterized protein</fullName>
    </submittedName>
</protein>